<evidence type="ECO:0000313" key="1">
    <source>
        <dbReference type="EMBL" id="XCH26739.1"/>
    </source>
</evidence>
<sequence length="280" mass="31193">MQIFIVKTNLLKGLALTALLVGCQHEDIVTQNSQPDTAVSDKNAKLVFTPQLLKEGANELEYYGSFDVNRGKLKKLTNAAEGVYTQYQYSGQTITAQRRKISTNALVYQVTYQLDGSGRCVESLSTETNKTWKYEYDQLSRLIKIYNNLIPNERMEFKYEQNAVTLLKTISFFNQSDVITKEVNYSYMVQGGGTAVENKYPTNPDALGTTSKYLPVFGSFHALLPTYESTKNLPWNGEAFPGYSLTYVFNAGGYPKTITATPSMGGVSLVTSRTYTTPGL</sequence>
<name>A0AAU8FR99_9BACT</name>
<dbReference type="EMBL" id="CP159289">
    <property type="protein sequence ID" value="XCH26739.1"/>
    <property type="molecule type" value="Genomic_DNA"/>
</dbReference>
<accession>A0AAU8FR99</accession>
<dbReference type="AlphaFoldDB" id="A0AAU8FR99"/>
<proteinExistence type="predicted"/>
<gene>
    <name evidence="1" type="ORF">ABV298_10215</name>
</gene>
<protein>
    <recommendedName>
        <fullName evidence="2">DUF4595 domain-containing protein</fullName>
    </recommendedName>
</protein>
<dbReference type="RefSeq" id="WP_353722022.1">
    <property type="nucleotide sequence ID" value="NZ_CP159289.1"/>
</dbReference>
<reference evidence="1" key="1">
    <citation type="submission" date="2024-06" db="EMBL/GenBank/DDBJ databases">
        <title>Sequencing and assembly of the genome of Dyadobacter sp. strain 676, a symbiont of Cyamopsis tetragonoloba.</title>
        <authorList>
            <person name="Guro P."/>
            <person name="Sazanova A."/>
            <person name="Kuznetsova I."/>
            <person name="Belimov A."/>
            <person name="Safronova V."/>
        </authorList>
    </citation>
    <scope>NUCLEOTIDE SEQUENCE</scope>
    <source>
        <strain evidence="1">676</strain>
    </source>
</reference>
<organism evidence="1">
    <name type="scientific">Dyadobacter sp. 676</name>
    <dbReference type="NCBI Taxonomy" id="3088362"/>
    <lineage>
        <taxon>Bacteria</taxon>
        <taxon>Pseudomonadati</taxon>
        <taxon>Bacteroidota</taxon>
        <taxon>Cytophagia</taxon>
        <taxon>Cytophagales</taxon>
        <taxon>Spirosomataceae</taxon>
        <taxon>Dyadobacter</taxon>
    </lineage>
</organism>
<dbReference type="PROSITE" id="PS51257">
    <property type="entry name" value="PROKAR_LIPOPROTEIN"/>
    <property type="match status" value="1"/>
</dbReference>
<evidence type="ECO:0008006" key="2">
    <source>
        <dbReference type="Google" id="ProtNLM"/>
    </source>
</evidence>